<sequence>MKKIILLLLILGVVVAFAGCVEENKTTQTYNISKNVVKYAKTFKLEPHWEDGYCIVVDSKGKMFVFVEENAKAPNIPNAIVLNVPVKKVVTVFYCPVISTADILNESICYESIKGVPKTYISYSPVLSQYYKEGKVVDIGKSSKIDYDKIVNISPDIVFLGDWPSHDEMEVKLNELGITTARFFTYDEPTFMGRVEWIKFAAAFYGSDIYKKADAWFKNVEKEREDILKKIEDVKTESIVASFSWSKSKQMAVIYGNNHYYSKMIAELKGKYLFADYNGTKSYYLDKETFYERAINADVVIMRNYYGDEIKTKEDLLKLNPDFANFKALKNERFYVSHTDYYVWEARDPIGYMMDYAKMIHPELFGGDEDLKYFYKIK</sequence>
<dbReference type="PANTHER" id="PTHR30535:SF34">
    <property type="entry name" value="MOLYBDATE-BINDING PROTEIN MOLA"/>
    <property type="match status" value="1"/>
</dbReference>
<accession>C7P8R7</accession>
<gene>
    <name evidence="2" type="ordered locus">Mefer_1139</name>
</gene>
<keyword evidence="3" id="KW-1185">Reference proteome</keyword>
<protein>
    <submittedName>
        <fullName evidence="2">Periplasmic binding protein</fullName>
    </submittedName>
</protein>
<dbReference type="InterPro" id="IPR002491">
    <property type="entry name" value="ABC_transptr_periplasmic_BD"/>
</dbReference>
<dbReference type="Proteomes" id="UP000001495">
    <property type="component" value="Chromosome"/>
</dbReference>
<evidence type="ECO:0000313" key="3">
    <source>
        <dbReference type="Proteomes" id="UP000001495"/>
    </source>
</evidence>
<dbReference type="STRING" id="573064.Mefer_1139"/>
<dbReference type="KEGG" id="mfe:Mefer_1139"/>
<organism evidence="2 3">
    <name type="scientific">Methanocaldococcus fervens (strain DSM 4213 / JCM 15782 / AG86)</name>
    <name type="common">Methanococcus fervens</name>
    <dbReference type="NCBI Taxonomy" id="573064"/>
    <lineage>
        <taxon>Archaea</taxon>
        <taxon>Methanobacteriati</taxon>
        <taxon>Methanobacteriota</taxon>
        <taxon>Methanomada group</taxon>
        <taxon>Methanococci</taxon>
        <taxon>Methanococcales</taxon>
        <taxon>Methanocaldococcaceae</taxon>
        <taxon>Methanocaldococcus</taxon>
    </lineage>
</organism>
<dbReference type="PANTHER" id="PTHR30535">
    <property type="entry name" value="VITAMIN B12-BINDING PROTEIN"/>
    <property type="match status" value="1"/>
</dbReference>
<dbReference type="PROSITE" id="PS51257">
    <property type="entry name" value="PROKAR_LIPOPROTEIN"/>
    <property type="match status" value="1"/>
</dbReference>
<dbReference type="RefSeq" id="WP_015791685.1">
    <property type="nucleotide sequence ID" value="NC_013156.1"/>
</dbReference>
<proteinExistence type="predicted"/>
<dbReference type="InterPro" id="IPR050902">
    <property type="entry name" value="ABC_Transporter_SBP"/>
</dbReference>
<feature type="domain" description="Fe/B12 periplasmic-binding" evidence="1">
    <location>
        <begin position="128"/>
        <end position="338"/>
    </location>
</feature>
<dbReference type="SUPFAM" id="SSF53807">
    <property type="entry name" value="Helical backbone' metal receptor"/>
    <property type="match status" value="1"/>
</dbReference>
<dbReference type="HOGENOM" id="CLU_025776_0_0_2"/>
<name>C7P8R7_METFA</name>
<dbReference type="eggNOG" id="arCOG03417">
    <property type="taxonomic scope" value="Archaea"/>
</dbReference>
<dbReference type="GeneID" id="8365840"/>
<dbReference type="EMBL" id="CP001696">
    <property type="protein sequence ID" value="ACV24949.1"/>
    <property type="molecule type" value="Genomic_DNA"/>
</dbReference>
<dbReference type="Gene3D" id="3.40.50.1980">
    <property type="entry name" value="Nitrogenase molybdenum iron protein domain"/>
    <property type="match status" value="2"/>
</dbReference>
<evidence type="ECO:0000313" key="2">
    <source>
        <dbReference type="EMBL" id="ACV24949.1"/>
    </source>
</evidence>
<dbReference type="Pfam" id="PF01497">
    <property type="entry name" value="Peripla_BP_2"/>
    <property type="match status" value="1"/>
</dbReference>
<dbReference type="AlphaFoldDB" id="C7P8R7"/>
<reference evidence="2" key="1">
    <citation type="submission" date="2009-08" db="EMBL/GenBank/DDBJ databases">
        <title>Complete sequence of chromosome of Methanocaldococcus fervens AG86.</title>
        <authorList>
            <consortium name="US DOE Joint Genome Institute"/>
            <person name="Lucas S."/>
            <person name="Copeland A."/>
            <person name="Lapidus A."/>
            <person name="Glavina del Rio T."/>
            <person name="Tice H."/>
            <person name="Bruce D."/>
            <person name="Goodwin L."/>
            <person name="Pitluck S."/>
            <person name="Chertkov O."/>
            <person name="Detter J.C."/>
            <person name="Han C."/>
            <person name="Tapia R."/>
            <person name="Larimer F."/>
            <person name="Land M."/>
            <person name="Hauser L."/>
            <person name="Kyrpides N."/>
            <person name="Ovchinnikova G."/>
            <person name="Lupa-Sieprawska M."/>
            <person name="Whitman W.B."/>
        </authorList>
    </citation>
    <scope>NUCLEOTIDE SEQUENCE [LARGE SCALE GENOMIC DNA]</scope>
    <source>
        <strain evidence="2">AG86</strain>
    </source>
</reference>
<dbReference type="OrthoDB" id="24039at2157"/>
<evidence type="ECO:0000259" key="1">
    <source>
        <dbReference type="Pfam" id="PF01497"/>
    </source>
</evidence>